<dbReference type="STRING" id="260084.SAMN02927928_2808"/>
<reference evidence="3" key="1">
    <citation type="submission" date="2016-10" db="EMBL/GenBank/DDBJ databases">
        <authorList>
            <person name="Varghese N."/>
            <person name="Submissions S."/>
        </authorList>
    </citation>
    <scope>NUCLEOTIDE SEQUENCE [LARGE SCALE GENOMIC DNA]</scope>
    <source>
        <strain evidence="3">CGMCC 1.3431</strain>
    </source>
</reference>
<dbReference type="CDD" id="cd21631">
    <property type="entry name" value="RHH_CopG_NikR-like"/>
    <property type="match status" value="1"/>
</dbReference>
<dbReference type="EMBL" id="FMTS01000005">
    <property type="protein sequence ID" value="SCW71163.1"/>
    <property type="molecule type" value="Genomic_DNA"/>
</dbReference>
<evidence type="ECO:0008006" key="4">
    <source>
        <dbReference type="Google" id="ProtNLM"/>
    </source>
</evidence>
<dbReference type="RefSeq" id="WP_090649204.1">
    <property type="nucleotide sequence ID" value="NZ_CBCRYE010000003.1"/>
</dbReference>
<proteinExistence type="predicted"/>
<keyword evidence="3" id="KW-1185">Reference proteome</keyword>
<sequence length="142" mass="16191">MKPKHHLYLDQDLSDELERLAAAPGTTKSAIACEALRKFFKHKGSGEHDAAIRMRLDRLSRAHERLARDVEVILESLTVYVKYDFMLTAHLPEPDKVSAAKGRERFDRFTHTVGNSLAQAHRQNEPAQLANEEDVYRPGDQK</sequence>
<feature type="region of interest" description="Disordered" evidence="1">
    <location>
        <begin position="117"/>
        <end position="142"/>
    </location>
</feature>
<dbReference type="Proteomes" id="UP000199150">
    <property type="component" value="Unassembled WGS sequence"/>
</dbReference>
<dbReference type="OrthoDB" id="9803941at2"/>
<evidence type="ECO:0000313" key="2">
    <source>
        <dbReference type="EMBL" id="SCW71163.1"/>
    </source>
</evidence>
<name>A0A1G4SPT1_9CAUL</name>
<evidence type="ECO:0000256" key="1">
    <source>
        <dbReference type="SAM" id="MobiDB-lite"/>
    </source>
</evidence>
<protein>
    <recommendedName>
        <fullName evidence="4">Ribbon-helix-helix protein, copG family</fullName>
    </recommendedName>
</protein>
<organism evidence="2 3">
    <name type="scientific">Asticcacaulis taihuensis</name>
    <dbReference type="NCBI Taxonomy" id="260084"/>
    <lineage>
        <taxon>Bacteria</taxon>
        <taxon>Pseudomonadati</taxon>
        <taxon>Pseudomonadota</taxon>
        <taxon>Alphaproteobacteria</taxon>
        <taxon>Caulobacterales</taxon>
        <taxon>Caulobacteraceae</taxon>
        <taxon>Asticcacaulis</taxon>
    </lineage>
</organism>
<gene>
    <name evidence="2" type="ORF">SAMN02927928_2808</name>
</gene>
<dbReference type="AlphaFoldDB" id="A0A1G4SPT1"/>
<evidence type="ECO:0000313" key="3">
    <source>
        <dbReference type="Proteomes" id="UP000199150"/>
    </source>
</evidence>
<accession>A0A1G4SPT1</accession>